<keyword evidence="2" id="KW-0472">Membrane</keyword>
<evidence type="ECO:0000313" key="5">
    <source>
        <dbReference type="Proteomes" id="UP001594351"/>
    </source>
</evidence>
<reference evidence="4 5" key="1">
    <citation type="submission" date="2024-09" db="EMBL/GenBank/DDBJ databases">
        <title>Laminarin stimulates single cell rates of sulfate reduction while oxygen inhibits transcriptomic activity in coastal marine sediment.</title>
        <authorList>
            <person name="Lindsay M."/>
            <person name="Orcutt B."/>
            <person name="Emerson D."/>
            <person name="Stepanauskas R."/>
            <person name="D'Angelo T."/>
        </authorList>
    </citation>
    <scope>NUCLEOTIDE SEQUENCE [LARGE SCALE GENOMIC DNA]</scope>
    <source>
        <strain evidence="4">SAG AM-311-K15</strain>
    </source>
</reference>
<gene>
    <name evidence="4" type="ORF">ACFL27_11980</name>
</gene>
<feature type="domain" description="SPOR" evidence="3">
    <location>
        <begin position="116"/>
        <end position="196"/>
    </location>
</feature>
<evidence type="ECO:0000259" key="3">
    <source>
        <dbReference type="PROSITE" id="PS51724"/>
    </source>
</evidence>
<dbReference type="Proteomes" id="UP001594351">
    <property type="component" value="Unassembled WGS sequence"/>
</dbReference>
<dbReference type="PANTHER" id="PTHR38687">
    <property type="entry name" value="CELL DIVISION PROTEIN DEDD-RELATED"/>
    <property type="match status" value="1"/>
</dbReference>
<feature type="transmembrane region" description="Helical" evidence="2">
    <location>
        <begin position="15"/>
        <end position="34"/>
    </location>
</feature>
<dbReference type="EMBL" id="JBHPBY010000133">
    <property type="protein sequence ID" value="MFC1850904.1"/>
    <property type="molecule type" value="Genomic_DNA"/>
</dbReference>
<feature type="compositionally biased region" description="Basic and acidic residues" evidence="1">
    <location>
        <begin position="89"/>
        <end position="103"/>
    </location>
</feature>
<proteinExistence type="predicted"/>
<organism evidence="4 5">
    <name type="scientific">candidate division CSSED10-310 bacterium</name>
    <dbReference type="NCBI Taxonomy" id="2855610"/>
    <lineage>
        <taxon>Bacteria</taxon>
        <taxon>Bacteria division CSSED10-310</taxon>
    </lineage>
</organism>
<evidence type="ECO:0000313" key="4">
    <source>
        <dbReference type="EMBL" id="MFC1850904.1"/>
    </source>
</evidence>
<name>A0ABV6YXK1_UNCC1</name>
<evidence type="ECO:0000256" key="2">
    <source>
        <dbReference type="SAM" id="Phobius"/>
    </source>
</evidence>
<dbReference type="SUPFAM" id="SSF110997">
    <property type="entry name" value="Sporulation related repeat"/>
    <property type="match status" value="1"/>
</dbReference>
<keyword evidence="2" id="KW-1133">Transmembrane helix</keyword>
<dbReference type="PROSITE" id="PS51724">
    <property type="entry name" value="SPOR"/>
    <property type="match status" value="1"/>
</dbReference>
<feature type="region of interest" description="Disordered" evidence="1">
    <location>
        <begin position="87"/>
        <end position="116"/>
    </location>
</feature>
<keyword evidence="5" id="KW-1185">Reference proteome</keyword>
<evidence type="ECO:0000256" key="1">
    <source>
        <dbReference type="SAM" id="MobiDB-lite"/>
    </source>
</evidence>
<protein>
    <submittedName>
        <fullName evidence="4">SPOR domain-containing protein</fullName>
    </submittedName>
</protein>
<keyword evidence="2" id="KW-0812">Transmembrane</keyword>
<sequence length="196" mass="21800">MTQRKKDYSFSTRTFSLFLSVCAVIAFLCFILGFQIGRVRGIQTAQFPNAEVAGSEEDSPSSVETPIPFKSETLSFYKSVHRTTPIISYEKKTPPPTSKDQKVKRSPTPPASAEKVTTGGKFTIQVASLSDQAKAENLKNSLNSHGFPAYISSFTQANKQVMYRVRVGHFSDKSTANKVAERIKEKEKLKPWVTPL</sequence>
<dbReference type="InterPro" id="IPR036680">
    <property type="entry name" value="SPOR-like_sf"/>
</dbReference>
<dbReference type="InterPro" id="IPR052521">
    <property type="entry name" value="Cell_div_SPOR-domain"/>
</dbReference>
<dbReference type="Pfam" id="PF05036">
    <property type="entry name" value="SPOR"/>
    <property type="match status" value="1"/>
</dbReference>
<dbReference type="InterPro" id="IPR007730">
    <property type="entry name" value="SPOR-like_dom"/>
</dbReference>
<dbReference type="Gene3D" id="3.30.70.1070">
    <property type="entry name" value="Sporulation related repeat"/>
    <property type="match status" value="1"/>
</dbReference>
<dbReference type="PANTHER" id="PTHR38687:SF1">
    <property type="entry name" value="CELL DIVISION PROTEIN DEDD"/>
    <property type="match status" value="1"/>
</dbReference>
<accession>A0ABV6YXK1</accession>
<comment type="caution">
    <text evidence="4">The sequence shown here is derived from an EMBL/GenBank/DDBJ whole genome shotgun (WGS) entry which is preliminary data.</text>
</comment>